<dbReference type="AlphaFoldDB" id="A0A6P2HBI0"/>
<evidence type="ECO:0000259" key="4">
    <source>
        <dbReference type="PROSITE" id="PS01124"/>
    </source>
</evidence>
<dbReference type="InterPro" id="IPR032783">
    <property type="entry name" value="AraC_lig"/>
</dbReference>
<keyword evidence="3" id="KW-0804">Transcription</keyword>
<dbReference type="Proteomes" id="UP000494261">
    <property type="component" value="Unassembled WGS sequence"/>
</dbReference>
<dbReference type="Gene3D" id="1.10.10.60">
    <property type="entry name" value="Homeodomain-like"/>
    <property type="match status" value="2"/>
</dbReference>
<dbReference type="InterPro" id="IPR050204">
    <property type="entry name" value="AraC_XylS_family_regulators"/>
</dbReference>
<reference evidence="5 6" key="1">
    <citation type="submission" date="2019-09" db="EMBL/GenBank/DDBJ databases">
        <authorList>
            <person name="Depoorter E."/>
        </authorList>
    </citation>
    <scope>NUCLEOTIDE SEQUENCE [LARGE SCALE GENOMIC DNA]</scope>
    <source>
        <strain evidence="5">LMG 13014</strain>
    </source>
</reference>
<organism evidence="5 6">
    <name type="scientific">Burkholderia aenigmatica</name>
    <dbReference type="NCBI Taxonomy" id="2015348"/>
    <lineage>
        <taxon>Bacteria</taxon>
        <taxon>Pseudomonadati</taxon>
        <taxon>Pseudomonadota</taxon>
        <taxon>Betaproteobacteria</taxon>
        <taxon>Burkholderiales</taxon>
        <taxon>Burkholderiaceae</taxon>
        <taxon>Burkholderia</taxon>
        <taxon>Burkholderia cepacia complex</taxon>
    </lineage>
</organism>
<feature type="domain" description="HTH araC/xylS-type" evidence="4">
    <location>
        <begin position="201"/>
        <end position="299"/>
    </location>
</feature>
<protein>
    <submittedName>
        <fullName evidence="5">AraC family transcriptional regulator</fullName>
    </submittedName>
</protein>
<keyword evidence="1" id="KW-0805">Transcription regulation</keyword>
<dbReference type="RefSeq" id="WP_175021014.1">
    <property type="nucleotide sequence ID" value="NZ_CABVQC010000002.1"/>
</dbReference>
<evidence type="ECO:0000256" key="2">
    <source>
        <dbReference type="ARBA" id="ARBA00023125"/>
    </source>
</evidence>
<dbReference type="Pfam" id="PF12852">
    <property type="entry name" value="Cupin_6"/>
    <property type="match status" value="1"/>
</dbReference>
<keyword evidence="2" id="KW-0238">DNA-binding</keyword>
<gene>
    <name evidence="5" type="ORF">BLA13014_00396</name>
</gene>
<dbReference type="PRINTS" id="PR00032">
    <property type="entry name" value="HTHARAC"/>
</dbReference>
<dbReference type="GO" id="GO:0003700">
    <property type="term" value="F:DNA-binding transcription factor activity"/>
    <property type="evidence" value="ECO:0007669"/>
    <property type="project" value="InterPro"/>
</dbReference>
<evidence type="ECO:0000313" key="6">
    <source>
        <dbReference type="Proteomes" id="UP000494261"/>
    </source>
</evidence>
<dbReference type="PANTHER" id="PTHR46796:SF7">
    <property type="entry name" value="ARAC FAMILY TRANSCRIPTIONAL REGULATOR"/>
    <property type="match status" value="1"/>
</dbReference>
<dbReference type="EMBL" id="CABVQC010000002">
    <property type="protein sequence ID" value="VWB14701.1"/>
    <property type="molecule type" value="Genomic_DNA"/>
</dbReference>
<dbReference type="Pfam" id="PF12833">
    <property type="entry name" value="HTH_18"/>
    <property type="match status" value="1"/>
</dbReference>
<accession>A0A6P2HBI0</accession>
<dbReference type="PANTHER" id="PTHR46796">
    <property type="entry name" value="HTH-TYPE TRANSCRIPTIONAL ACTIVATOR RHAS-RELATED"/>
    <property type="match status" value="1"/>
</dbReference>
<dbReference type="PROSITE" id="PS00041">
    <property type="entry name" value="HTH_ARAC_FAMILY_1"/>
    <property type="match status" value="1"/>
</dbReference>
<evidence type="ECO:0000256" key="3">
    <source>
        <dbReference type="ARBA" id="ARBA00023163"/>
    </source>
</evidence>
<evidence type="ECO:0000256" key="1">
    <source>
        <dbReference type="ARBA" id="ARBA00023015"/>
    </source>
</evidence>
<dbReference type="InterPro" id="IPR018060">
    <property type="entry name" value="HTH_AraC"/>
</dbReference>
<name>A0A6P2HBI0_9BURK</name>
<dbReference type="SUPFAM" id="SSF46689">
    <property type="entry name" value="Homeodomain-like"/>
    <property type="match status" value="2"/>
</dbReference>
<dbReference type="InterPro" id="IPR009057">
    <property type="entry name" value="Homeodomain-like_sf"/>
</dbReference>
<dbReference type="InterPro" id="IPR018062">
    <property type="entry name" value="HTH_AraC-typ_CS"/>
</dbReference>
<evidence type="ECO:0000313" key="5">
    <source>
        <dbReference type="EMBL" id="VWB14701.1"/>
    </source>
</evidence>
<dbReference type="SMART" id="SM00342">
    <property type="entry name" value="HTH_ARAC"/>
    <property type="match status" value="1"/>
</dbReference>
<proteinExistence type="predicted"/>
<dbReference type="InterPro" id="IPR020449">
    <property type="entry name" value="Tscrpt_reg_AraC-type_HTH"/>
</dbReference>
<sequence>MDPLSEVLSLLETRDSYFTGLRAGGDWAIALPPPDGIKFNAIVEGSCWLTVDGAGPPVRLRAGDCFLLTAPRAFWLASDPAVAPVAAAEVYVNTESGIAHYGEPTNCFLIGGRFSYEDGAQLLLGGLPPVVVVNGESEQAAVMRWALQQLAHEFGASSPGASLMVRQLGHMMLVHILRLYVTEGAPDNTGWLAAFGDARVTAALSAIHATPARRWTVEDLAACCHVSRSTFALHFKRRMGFGPLEYVLRWRVQLAMRELRRSNVSVSAIAQQLGYDSDSAFGHAFKRIVGCSPRTYRGLGSDPAG</sequence>
<dbReference type="GO" id="GO:0043565">
    <property type="term" value="F:sequence-specific DNA binding"/>
    <property type="evidence" value="ECO:0007669"/>
    <property type="project" value="InterPro"/>
</dbReference>
<dbReference type="PROSITE" id="PS01124">
    <property type="entry name" value="HTH_ARAC_FAMILY_2"/>
    <property type="match status" value="1"/>
</dbReference>